<gene>
    <name evidence="2" type="ORF">GCG54_00007920</name>
</gene>
<evidence type="ECO:0000313" key="3">
    <source>
        <dbReference type="Proteomes" id="UP000613401"/>
    </source>
</evidence>
<dbReference type="AlphaFoldDB" id="A0A8H4CQJ4"/>
<reference evidence="2" key="2">
    <citation type="submission" date="2020-03" db="EMBL/GenBank/DDBJ databases">
        <authorList>
            <person name="Fu F.-F."/>
            <person name="Chen J."/>
        </authorList>
    </citation>
    <scope>NUCLEOTIDE SEQUENCE</scope>
    <source>
        <strain evidence="2">Lc1</strain>
    </source>
</reference>
<feature type="signal peptide" evidence="1">
    <location>
        <begin position="1"/>
        <end position="21"/>
    </location>
</feature>
<comment type="caution">
    <text evidence="2">The sequence shown here is derived from an EMBL/GenBank/DDBJ whole genome shotgun (WGS) entry which is preliminary data.</text>
</comment>
<name>A0A8H4CQJ4_COLGL</name>
<accession>A0A8H4CQJ4</accession>
<dbReference type="EMBL" id="WVTB01000023">
    <property type="protein sequence ID" value="KAF3808139.1"/>
    <property type="molecule type" value="Genomic_DNA"/>
</dbReference>
<evidence type="ECO:0000256" key="1">
    <source>
        <dbReference type="SAM" id="SignalP"/>
    </source>
</evidence>
<evidence type="ECO:0000313" key="2">
    <source>
        <dbReference type="EMBL" id="KAF3808139.1"/>
    </source>
</evidence>
<sequence length="90" mass="9974">MEYIWMGNFCRLLSVILSASCVVLHDQAGSSIEARPDMESGTPFGLMGMREGTDETARSISGWTLRSCFPRIGTGRLTGLVYEHEEVETE</sequence>
<keyword evidence="1" id="KW-0732">Signal</keyword>
<keyword evidence="3" id="KW-1185">Reference proteome</keyword>
<dbReference type="RefSeq" id="XP_045267298.1">
    <property type="nucleotide sequence ID" value="XM_045407895.1"/>
</dbReference>
<dbReference type="GeneID" id="69015062"/>
<reference evidence="2" key="1">
    <citation type="journal article" date="2020" name="Phytopathology">
        <title>Genome sequence and comparative analysis of Colletotrichum gloeosporioides isolated from Liriodendron leaves.</title>
        <authorList>
            <person name="Fu F.F."/>
            <person name="Hao Z."/>
            <person name="Wang P."/>
            <person name="Lu Y."/>
            <person name="Xue L.J."/>
            <person name="Wei G."/>
            <person name="Tian Y."/>
            <person name="Baishi H."/>
            <person name="Xu H."/>
            <person name="Shi J."/>
            <person name="Cheng T."/>
            <person name="Wang G."/>
            <person name="Yi Y."/>
            <person name="Chen J."/>
        </authorList>
    </citation>
    <scope>NUCLEOTIDE SEQUENCE</scope>
    <source>
        <strain evidence="2">Lc1</strain>
    </source>
</reference>
<protein>
    <recommendedName>
        <fullName evidence="4">Secreted protein</fullName>
    </recommendedName>
</protein>
<dbReference type="Proteomes" id="UP000613401">
    <property type="component" value="Unassembled WGS sequence"/>
</dbReference>
<organism evidence="2 3">
    <name type="scientific">Colletotrichum gloeosporioides</name>
    <name type="common">Anthracnose fungus</name>
    <name type="synonym">Glomerella cingulata</name>
    <dbReference type="NCBI Taxonomy" id="474922"/>
    <lineage>
        <taxon>Eukaryota</taxon>
        <taxon>Fungi</taxon>
        <taxon>Dikarya</taxon>
        <taxon>Ascomycota</taxon>
        <taxon>Pezizomycotina</taxon>
        <taxon>Sordariomycetes</taxon>
        <taxon>Hypocreomycetidae</taxon>
        <taxon>Glomerellales</taxon>
        <taxon>Glomerellaceae</taxon>
        <taxon>Colletotrichum</taxon>
        <taxon>Colletotrichum gloeosporioides species complex</taxon>
    </lineage>
</organism>
<feature type="chain" id="PRO_5034331204" description="Secreted protein" evidence="1">
    <location>
        <begin position="22"/>
        <end position="90"/>
    </location>
</feature>
<proteinExistence type="predicted"/>
<evidence type="ECO:0008006" key="4">
    <source>
        <dbReference type="Google" id="ProtNLM"/>
    </source>
</evidence>